<dbReference type="EMBL" id="JAIQCV010000005">
    <property type="protein sequence ID" value="KAH1097091.1"/>
    <property type="molecule type" value="Genomic_DNA"/>
</dbReference>
<protein>
    <submittedName>
        <fullName evidence="1">Uncharacterized protein</fullName>
    </submittedName>
</protein>
<dbReference type="AlphaFoldDB" id="A0A9D3VUW9"/>
<gene>
    <name evidence="1" type="ORF">J1N35_014012</name>
</gene>
<accession>A0A9D3VUW9</accession>
<proteinExistence type="predicted"/>
<evidence type="ECO:0000313" key="1">
    <source>
        <dbReference type="EMBL" id="KAH1097091.1"/>
    </source>
</evidence>
<name>A0A9D3VUW9_9ROSI</name>
<organism evidence="1 2">
    <name type="scientific">Gossypium stocksii</name>
    <dbReference type="NCBI Taxonomy" id="47602"/>
    <lineage>
        <taxon>Eukaryota</taxon>
        <taxon>Viridiplantae</taxon>
        <taxon>Streptophyta</taxon>
        <taxon>Embryophyta</taxon>
        <taxon>Tracheophyta</taxon>
        <taxon>Spermatophyta</taxon>
        <taxon>Magnoliopsida</taxon>
        <taxon>eudicotyledons</taxon>
        <taxon>Gunneridae</taxon>
        <taxon>Pentapetalae</taxon>
        <taxon>rosids</taxon>
        <taxon>malvids</taxon>
        <taxon>Malvales</taxon>
        <taxon>Malvaceae</taxon>
        <taxon>Malvoideae</taxon>
        <taxon>Gossypium</taxon>
    </lineage>
</organism>
<dbReference type="Proteomes" id="UP000828251">
    <property type="component" value="Unassembled WGS sequence"/>
</dbReference>
<comment type="caution">
    <text evidence="1">The sequence shown here is derived from an EMBL/GenBank/DDBJ whole genome shotgun (WGS) entry which is preliminary data.</text>
</comment>
<keyword evidence="2" id="KW-1185">Reference proteome</keyword>
<sequence length="119" mass="13096">MYAKGVFGPINIEIDVVVDVKVDLTPNMELNQILNESVEEPIHSLGKIKEVPTKEVDEFISSFDDGDKARVTKASRDIEILGSDRTEQLKKHDTGLDRATSCPNVVTSKTTCHIATLKG</sequence>
<evidence type="ECO:0000313" key="2">
    <source>
        <dbReference type="Proteomes" id="UP000828251"/>
    </source>
</evidence>
<reference evidence="1 2" key="1">
    <citation type="journal article" date="2021" name="Plant Biotechnol. J.">
        <title>Multi-omics assisted identification of the key and species-specific regulatory components of drought-tolerant mechanisms in Gossypium stocksii.</title>
        <authorList>
            <person name="Yu D."/>
            <person name="Ke L."/>
            <person name="Zhang D."/>
            <person name="Wu Y."/>
            <person name="Sun Y."/>
            <person name="Mei J."/>
            <person name="Sun J."/>
            <person name="Sun Y."/>
        </authorList>
    </citation>
    <scope>NUCLEOTIDE SEQUENCE [LARGE SCALE GENOMIC DNA]</scope>
    <source>
        <strain evidence="2">cv. E1</strain>
        <tissue evidence="1">Leaf</tissue>
    </source>
</reference>